<protein>
    <submittedName>
        <fullName evidence="2">Uncharacterized protein</fullName>
    </submittedName>
</protein>
<keyword evidence="1" id="KW-0472">Membrane</keyword>
<comment type="caution">
    <text evidence="2">The sequence shown here is derived from an EMBL/GenBank/DDBJ whole genome shotgun (WGS) entry which is preliminary data.</text>
</comment>
<name>A0A8T1NEN7_CARIL</name>
<organism evidence="2 3">
    <name type="scientific">Carya illinoinensis</name>
    <name type="common">Pecan</name>
    <dbReference type="NCBI Taxonomy" id="32201"/>
    <lineage>
        <taxon>Eukaryota</taxon>
        <taxon>Viridiplantae</taxon>
        <taxon>Streptophyta</taxon>
        <taxon>Embryophyta</taxon>
        <taxon>Tracheophyta</taxon>
        <taxon>Spermatophyta</taxon>
        <taxon>Magnoliopsida</taxon>
        <taxon>eudicotyledons</taxon>
        <taxon>Gunneridae</taxon>
        <taxon>Pentapetalae</taxon>
        <taxon>rosids</taxon>
        <taxon>fabids</taxon>
        <taxon>Fagales</taxon>
        <taxon>Juglandaceae</taxon>
        <taxon>Carya</taxon>
    </lineage>
</organism>
<keyword evidence="1" id="KW-1133">Transmembrane helix</keyword>
<dbReference type="Proteomes" id="UP000811609">
    <property type="component" value="Chromosome 15"/>
</dbReference>
<proteinExistence type="predicted"/>
<evidence type="ECO:0000313" key="3">
    <source>
        <dbReference type="Proteomes" id="UP000811609"/>
    </source>
</evidence>
<keyword evidence="3" id="KW-1185">Reference proteome</keyword>
<dbReference type="EMBL" id="CM031823">
    <property type="protein sequence ID" value="KAG6628108.1"/>
    <property type="molecule type" value="Genomic_DNA"/>
</dbReference>
<evidence type="ECO:0000256" key="1">
    <source>
        <dbReference type="SAM" id="Phobius"/>
    </source>
</evidence>
<gene>
    <name evidence="2" type="ORF">CIPAW_15G178100</name>
</gene>
<dbReference type="AlphaFoldDB" id="A0A8T1NEN7"/>
<accession>A0A8T1NEN7</accession>
<reference evidence="2" key="1">
    <citation type="submission" date="2020-12" db="EMBL/GenBank/DDBJ databases">
        <title>WGS assembly of Carya illinoinensis cv. Pawnee.</title>
        <authorList>
            <person name="Platts A."/>
            <person name="Shu S."/>
            <person name="Wright S."/>
            <person name="Barry K."/>
            <person name="Edger P."/>
            <person name="Pires J.C."/>
            <person name="Schmutz J."/>
        </authorList>
    </citation>
    <scope>NUCLEOTIDE SEQUENCE</scope>
    <source>
        <tissue evidence="2">Leaf</tissue>
    </source>
</reference>
<sequence length="76" mass="8693">MILCSITTNVLRIYLILSMCACFVCSVLELMKGSCCDSNYKDVNIFNTVILPNKFNCCSICLQFFKKFYGISYFIS</sequence>
<evidence type="ECO:0000313" key="2">
    <source>
        <dbReference type="EMBL" id="KAG6628108.1"/>
    </source>
</evidence>
<feature type="transmembrane region" description="Helical" evidence="1">
    <location>
        <begin position="12"/>
        <end position="31"/>
    </location>
</feature>
<keyword evidence="1" id="KW-0812">Transmembrane</keyword>